<dbReference type="InterPro" id="IPR037171">
    <property type="entry name" value="NagB/RpiA_transferase-like"/>
</dbReference>
<dbReference type="InterPro" id="IPR014036">
    <property type="entry name" value="DeoR-like_C"/>
</dbReference>
<dbReference type="PRINTS" id="PR00037">
    <property type="entry name" value="HTHLACR"/>
</dbReference>
<dbReference type="PROSITE" id="PS51000">
    <property type="entry name" value="HTH_DEOR_2"/>
    <property type="match status" value="1"/>
</dbReference>
<dbReference type="SMART" id="SM00420">
    <property type="entry name" value="HTH_DEOR"/>
    <property type="match status" value="1"/>
</dbReference>
<dbReference type="PANTHER" id="PTHR30363">
    <property type="entry name" value="HTH-TYPE TRANSCRIPTIONAL REGULATOR SRLR-RELATED"/>
    <property type="match status" value="1"/>
</dbReference>
<dbReference type="AlphaFoldDB" id="A0A1C4ULG0"/>
<dbReference type="SUPFAM" id="SSF46785">
    <property type="entry name" value="Winged helix' DNA-binding domain"/>
    <property type="match status" value="1"/>
</dbReference>
<dbReference type="PROSITE" id="PS00894">
    <property type="entry name" value="HTH_DEOR_1"/>
    <property type="match status" value="1"/>
</dbReference>
<dbReference type="PANTHER" id="PTHR30363:SF44">
    <property type="entry name" value="AGA OPERON TRANSCRIPTIONAL REPRESSOR-RELATED"/>
    <property type="match status" value="1"/>
</dbReference>
<dbReference type="Pfam" id="PF00455">
    <property type="entry name" value="DeoRC"/>
    <property type="match status" value="1"/>
</dbReference>
<dbReference type="Pfam" id="PF08220">
    <property type="entry name" value="HTH_DeoR"/>
    <property type="match status" value="1"/>
</dbReference>
<name>A0A1C4ULG0_9ACTN</name>
<gene>
    <name evidence="6" type="ORF">GA0070563_101600</name>
</gene>
<evidence type="ECO:0000256" key="1">
    <source>
        <dbReference type="ARBA" id="ARBA00023015"/>
    </source>
</evidence>
<evidence type="ECO:0000256" key="3">
    <source>
        <dbReference type="ARBA" id="ARBA00023163"/>
    </source>
</evidence>
<feature type="domain" description="HTH deoR-type" evidence="5">
    <location>
        <begin position="3"/>
        <end position="58"/>
    </location>
</feature>
<dbReference type="GO" id="GO:0003700">
    <property type="term" value="F:DNA-binding transcription factor activity"/>
    <property type="evidence" value="ECO:0007669"/>
    <property type="project" value="InterPro"/>
</dbReference>
<keyword evidence="7" id="KW-1185">Reference proteome</keyword>
<dbReference type="STRING" id="47853.TK50_19550"/>
<dbReference type="Proteomes" id="UP000183585">
    <property type="component" value="Unassembled WGS sequence"/>
</dbReference>
<evidence type="ECO:0000256" key="4">
    <source>
        <dbReference type="SAM" id="MobiDB-lite"/>
    </source>
</evidence>
<dbReference type="InterPro" id="IPR018356">
    <property type="entry name" value="Tscrpt_reg_HTH_DeoR_CS"/>
</dbReference>
<dbReference type="Gene3D" id="1.10.10.10">
    <property type="entry name" value="Winged helix-like DNA-binding domain superfamily/Winged helix DNA-binding domain"/>
    <property type="match status" value="1"/>
</dbReference>
<dbReference type="InterPro" id="IPR036390">
    <property type="entry name" value="WH_DNA-bd_sf"/>
</dbReference>
<evidence type="ECO:0000256" key="2">
    <source>
        <dbReference type="ARBA" id="ARBA00023125"/>
    </source>
</evidence>
<dbReference type="SUPFAM" id="SSF100950">
    <property type="entry name" value="NagB/RpiA/CoA transferase-like"/>
    <property type="match status" value="1"/>
</dbReference>
<keyword evidence="3" id="KW-0804">Transcription</keyword>
<dbReference type="GO" id="GO:0003677">
    <property type="term" value="F:DNA binding"/>
    <property type="evidence" value="ECO:0007669"/>
    <property type="project" value="UniProtKB-KW"/>
</dbReference>
<proteinExistence type="predicted"/>
<evidence type="ECO:0000259" key="5">
    <source>
        <dbReference type="PROSITE" id="PS51000"/>
    </source>
</evidence>
<accession>A0A1C4ULG0</accession>
<protein>
    <submittedName>
        <fullName evidence="6">Transcriptional regulator, DeoR family</fullName>
    </submittedName>
</protein>
<dbReference type="InterPro" id="IPR050313">
    <property type="entry name" value="Carb_Metab_HTH_regulators"/>
</dbReference>
<keyword evidence="2" id="KW-0238">DNA-binding</keyword>
<dbReference type="Gene3D" id="3.40.50.1360">
    <property type="match status" value="1"/>
</dbReference>
<dbReference type="InterPro" id="IPR001034">
    <property type="entry name" value="DeoR_HTH"/>
</dbReference>
<keyword evidence="1" id="KW-0805">Transcription regulation</keyword>
<evidence type="ECO:0000313" key="7">
    <source>
        <dbReference type="Proteomes" id="UP000183585"/>
    </source>
</evidence>
<organism evidence="6 7">
    <name type="scientific">Micromonospora carbonacea</name>
    <dbReference type="NCBI Taxonomy" id="47853"/>
    <lineage>
        <taxon>Bacteria</taxon>
        <taxon>Bacillati</taxon>
        <taxon>Actinomycetota</taxon>
        <taxon>Actinomycetes</taxon>
        <taxon>Micromonosporales</taxon>
        <taxon>Micromonosporaceae</taxon>
        <taxon>Micromonospora</taxon>
    </lineage>
</organism>
<sequence>MLARQRQAAILDRVRATGGVRVTELAAEFGVSDMTIRRDLDTLHEQGVLAKVHGGATTTGPGSTDEPGFHAKSVRQLPEKAAIAARAAELVRPGAAVALSAGTTTAELARRLVDVPGLTVVTNSLPVAEILHAGGRTDQTVVLTGGVRTPSDALVGPLAVAAIRSLHLDLLFLGVHGISERAGFTTPNLMEAETDRALVSAADRLVVLADHTKWGTVGISSIVELSAADVLVTDDRLDPQARQVLDERVGELVLVAGAGTGSRPTPGRTPAPADRGPGRVAAATREETAE</sequence>
<dbReference type="InterPro" id="IPR036388">
    <property type="entry name" value="WH-like_DNA-bd_sf"/>
</dbReference>
<dbReference type="EMBL" id="FMCT01000001">
    <property type="protein sequence ID" value="SCE72461.1"/>
    <property type="molecule type" value="Genomic_DNA"/>
</dbReference>
<feature type="region of interest" description="Disordered" evidence="4">
    <location>
        <begin position="257"/>
        <end position="290"/>
    </location>
</feature>
<dbReference type="SMART" id="SM01134">
    <property type="entry name" value="DeoRC"/>
    <property type="match status" value="1"/>
</dbReference>
<reference evidence="7" key="1">
    <citation type="submission" date="2016-06" db="EMBL/GenBank/DDBJ databases">
        <authorList>
            <person name="Varghese N."/>
            <person name="Submissions Spin"/>
        </authorList>
    </citation>
    <scope>NUCLEOTIDE SEQUENCE [LARGE SCALE GENOMIC DNA]</scope>
    <source>
        <strain evidence="7">DSM 43168</strain>
    </source>
</reference>
<dbReference type="RefSeq" id="WP_083302424.1">
    <property type="nucleotide sequence ID" value="NZ_FMCT01000001.1"/>
</dbReference>
<evidence type="ECO:0000313" key="6">
    <source>
        <dbReference type="EMBL" id="SCE72461.1"/>
    </source>
</evidence>